<accession>A0A848IK55</accession>
<protein>
    <submittedName>
        <fullName evidence="1">HAD family phosphatase</fullName>
    </submittedName>
</protein>
<organism evidence="1 2">
    <name type="scientific">Paraburkholderia polaris</name>
    <dbReference type="NCBI Taxonomy" id="2728848"/>
    <lineage>
        <taxon>Bacteria</taxon>
        <taxon>Pseudomonadati</taxon>
        <taxon>Pseudomonadota</taxon>
        <taxon>Betaproteobacteria</taxon>
        <taxon>Burkholderiales</taxon>
        <taxon>Burkholderiaceae</taxon>
        <taxon>Paraburkholderia</taxon>
    </lineage>
</organism>
<comment type="caution">
    <text evidence="1">The sequence shown here is derived from an EMBL/GenBank/DDBJ whole genome shotgun (WGS) entry which is preliminary data.</text>
</comment>
<dbReference type="Pfam" id="PF00702">
    <property type="entry name" value="Hydrolase"/>
    <property type="match status" value="1"/>
</dbReference>
<dbReference type="InterPro" id="IPR036412">
    <property type="entry name" value="HAD-like_sf"/>
</dbReference>
<dbReference type="PANTHER" id="PTHR43611:SF3">
    <property type="entry name" value="FLAVIN MONONUCLEOTIDE HYDROLASE 1, CHLOROPLATIC"/>
    <property type="match status" value="1"/>
</dbReference>
<dbReference type="EMBL" id="JABBGJ010000023">
    <property type="protein sequence ID" value="NMM00589.1"/>
    <property type="molecule type" value="Genomic_DNA"/>
</dbReference>
<dbReference type="Gene3D" id="3.40.50.1000">
    <property type="entry name" value="HAD superfamily/HAD-like"/>
    <property type="match status" value="1"/>
</dbReference>
<keyword evidence="2" id="KW-1185">Reference proteome</keyword>
<dbReference type="SFLD" id="SFLDG01129">
    <property type="entry name" value="C1.5:_HAD__Beta-PGM__Phosphata"/>
    <property type="match status" value="1"/>
</dbReference>
<dbReference type="InterPro" id="IPR006439">
    <property type="entry name" value="HAD-SF_hydro_IA"/>
</dbReference>
<dbReference type="AlphaFoldDB" id="A0A848IK55"/>
<gene>
    <name evidence="1" type="ORF">HHL24_21950</name>
</gene>
<dbReference type="SUPFAM" id="SSF56784">
    <property type="entry name" value="HAD-like"/>
    <property type="match status" value="1"/>
</dbReference>
<evidence type="ECO:0000313" key="1">
    <source>
        <dbReference type="EMBL" id="NMM00589.1"/>
    </source>
</evidence>
<dbReference type="NCBIfam" id="TIGR01509">
    <property type="entry name" value="HAD-SF-IA-v3"/>
    <property type="match status" value="1"/>
</dbReference>
<dbReference type="InterPro" id="IPR023198">
    <property type="entry name" value="PGP-like_dom2"/>
</dbReference>
<dbReference type="SFLD" id="SFLDS00003">
    <property type="entry name" value="Haloacid_Dehalogenase"/>
    <property type="match status" value="1"/>
</dbReference>
<name>A0A848IK55_9BURK</name>
<evidence type="ECO:0000313" key="2">
    <source>
        <dbReference type="Proteomes" id="UP000544134"/>
    </source>
</evidence>
<reference evidence="1 2" key="1">
    <citation type="submission" date="2020-04" db="EMBL/GenBank/DDBJ databases">
        <title>Paraburkholderia sp. RP-4-7 isolated from soil.</title>
        <authorList>
            <person name="Dahal R.H."/>
        </authorList>
    </citation>
    <scope>NUCLEOTIDE SEQUENCE [LARGE SCALE GENOMIC DNA]</scope>
    <source>
        <strain evidence="1 2">RP-4-7</strain>
    </source>
</reference>
<dbReference type="Proteomes" id="UP000544134">
    <property type="component" value="Unassembled WGS sequence"/>
</dbReference>
<dbReference type="InterPro" id="IPR023214">
    <property type="entry name" value="HAD_sf"/>
</dbReference>
<dbReference type="PANTHER" id="PTHR43611">
    <property type="entry name" value="ALPHA-D-GLUCOSE 1-PHOSPHATE PHOSPHATASE"/>
    <property type="match status" value="1"/>
</dbReference>
<dbReference type="Gene3D" id="1.10.150.240">
    <property type="entry name" value="Putative phosphatase, domain 2"/>
    <property type="match status" value="1"/>
</dbReference>
<proteinExistence type="predicted"/>
<sequence>MTASIRLVLFDMEGVLSHYDRSARVDRLAAISGQTPEAVRHAIWGSGLEARADAGQISDEDYLSALGELLNYPVSRDEWLSARYASITPNAEVLALAERVAERQRIAVLTNNCRLLTEHIDFLNPPVAQLFGPHVYASAAFGAAKPAAQTYLRCVEQLGVPPAETLFVDDTDANVTGALDAGLQGYQFVSAKALSAELKRYGLIERA</sequence>
<dbReference type="RefSeq" id="WP_169487498.1">
    <property type="nucleotide sequence ID" value="NZ_JABBGJ010000023.1"/>
</dbReference>
<dbReference type="CDD" id="cd02603">
    <property type="entry name" value="HAD_sEH-N_like"/>
    <property type="match status" value="1"/>
</dbReference>